<dbReference type="GO" id="GO:0004674">
    <property type="term" value="F:protein serine/threonine kinase activity"/>
    <property type="evidence" value="ECO:0007669"/>
    <property type="project" value="UniProtKB-KW"/>
</dbReference>
<keyword evidence="18" id="KW-1185">Reference proteome</keyword>
<comment type="caution">
    <text evidence="17">The sequence shown here is derived from an EMBL/GenBank/DDBJ whole genome shotgun (WGS) entry which is preliminary data.</text>
</comment>
<evidence type="ECO:0000313" key="18">
    <source>
        <dbReference type="Proteomes" id="UP000095767"/>
    </source>
</evidence>
<dbReference type="Gene3D" id="3.30.200.20">
    <property type="entry name" value="Phosphorylase Kinase, domain 1"/>
    <property type="match status" value="1"/>
</dbReference>
<dbReference type="Pfam" id="PF13947">
    <property type="entry name" value="GUB_WAK_bind"/>
    <property type="match status" value="2"/>
</dbReference>
<organism evidence="17 18">
    <name type="scientific">Dichanthelium oligosanthes</name>
    <dbReference type="NCBI Taxonomy" id="888268"/>
    <lineage>
        <taxon>Eukaryota</taxon>
        <taxon>Viridiplantae</taxon>
        <taxon>Streptophyta</taxon>
        <taxon>Embryophyta</taxon>
        <taxon>Tracheophyta</taxon>
        <taxon>Spermatophyta</taxon>
        <taxon>Magnoliopsida</taxon>
        <taxon>Liliopsida</taxon>
        <taxon>Poales</taxon>
        <taxon>Poaceae</taxon>
        <taxon>PACMAD clade</taxon>
        <taxon>Panicoideae</taxon>
        <taxon>Panicodae</taxon>
        <taxon>Paniceae</taxon>
        <taxon>Dichantheliinae</taxon>
        <taxon>Dichanthelium</taxon>
    </lineage>
</organism>
<dbReference type="FunFam" id="1.10.510.10:FF:000084">
    <property type="entry name" value="Wall-associated receptor kinase 2"/>
    <property type="match status" value="1"/>
</dbReference>
<comment type="subcellular location">
    <subcellularLocation>
        <location evidence="1">Membrane</location>
        <topology evidence="1">Single-pass type I membrane protein</topology>
    </subcellularLocation>
</comment>
<evidence type="ECO:0000256" key="4">
    <source>
        <dbReference type="ARBA" id="ARBA00022679"/>
    </source>
</evidence>
<keyword evidence="7" id="KW-0547">Nucleotide-binding</keyword>
<feature type="non-terminal residue" evidence="17">
    <location>
        <position position="1"/>
    </location>
</feature>
<dbReference type="InterPro" id="IPR049883">
    <property type="entry name" value="NOTCH1_EGF-like"/>
</dbReference>
<feature type="chain" id="PRO_5009188169" evidence="15">
    <location>
        <begin position="20"/>
        <end position="1074"/>
    </location>
</feature>
<dbReference type="PANTHER" id="PTHR27005:SF503">
    <property type="entry name" value="OS06G0142500 PROTEIN"/>
    <property type="match status" value="1"/>
</dbReference>
<keyword evidence="6 15" id="KW-0732">Signal</keyword>
<gene>
    <name evidence="17" type="ORF">BAE44_0013750</name>
</gene>
<dbReference type="SUPFAM" id="SSF57196">
    <property type="entry name" value="EGF/Laminin"/>
    <property type="match status" value="1"/>
</dbReference>
<evidence type="ECO:0000259" key="16">
    <source>
        <dbReference type="PROSITE" id="PS50011"/>
    </source>
</evidence>
<evidence type="ECO:0000256" key="15">
    <source>
        <dbReference type="SAM" id="SignalP"/>
    </source>
</evidence>
<accession>A0A1E5VJC4</accession>
<evidence type="ECO:0000256" key="8">
    <source>
        <dbReference type="ARBA" id="ARBA00022777"/>
    </source>
</evidence>
<dbReference type="SMART" id="SM00179">
    <property type="entry name" value="EGF_CA"/>
    <property type="match status" value="1"/>
</dbReference>
<feature type="transmembrane region" description="Helical" evidence="14">
    <location>
        <begin position="676"/>
        <end position="696"/>
    </location>
</feature>
<dbReference type="Proteomes" id="UP000095767">
    <property type="component" value="Unassembled WGS sequence"/>
</dbReference>
<keyword evidence="9" id="KW-0067">ATP-binding</keyword>
<dbReference type="GO" id="GO:0005509">
    <property type="term" value="F:calcium ion binding"/>
    <property type="evidence" value="ECO:0007669"/>
    <property type="project" value="InterPro"/>
</dbReference>
<evidence type="ECO:0000313" key="17">
    <source>
        <dbReference type="EMBL" id="OEL25231.1"/>
    </source>
</evidence>
<keyword evidence="11 14" id="KW-0472">Membrane</keyword>
<feature type="domain" description="Protein kinase" evidence="16">
    <location>
        <begin position="746"/>
        <end position="1025"/>
    </location>
</feature>
<reference evidence="17 18" key="1">
    <citation type="submission" date="2016-09" db="EMBL/GenBank/DDBJ databases">
        <title>The draft genome of Dichanthelium oligosanthes: A C3 panicoid grass species.</title>
        <authorList>
            <person name="Studer A.J."/>
            <person name="Schnable J.C."/>
            <person name="Brutnell T.P."/>
        </authorList>
    </citation>
    <scope>NUCLEOTIDE SEQUENCE [LARGE SCALE GENOMIC DNA]</scope>
    <source>
        <strain evidence="18">cv. Kellogg 1175</strain>
        <tissue evidence="17">Leaf</tissue>
    </source>
</reference>
<dbReference type="SMART" id="SM00181">
    <property type="entry name" value="EGF"/>
    <property type="match status" value="3"/>
</dbReference>
<evidence type="ECO:0000256" key="1">
    <source>
        <dbReference type="ARBA" id="ARBA00004479"/>
    </source>
</evidence>
<dbReference type="Pfam" id="PF07714">
    <property type="entry name" value="PK_Tyr_Ser-Thr"/>
    <property type="match status" value="1"/>
</dbReference>
<dbReference type="InterPro" id="IPR011009">
    <property type="entry name" value="Kinase-like_dom_sf"/>
</dbReference>
<keyword evidence="13" id="KW-0325">Glycoprotein</keyword>
<evidence type="ECO:0000256" key="14">
    <source>
        <dbReference type="SAM" id="Phobius"/>
    </source>
</evidence>
<dbReference type="GO" id="GO:0005524">
    <property type="term" value="F:ATP binding"/>
    <property type="evidence" value="ECO:0007669"/>
    <property type="project" value="UniProtKB-KW"/>
</dbReference>
<dbReference type="PANTHER" id="PTHR27005">
    <property type="entry name" value="WALL-ASSOCIATED RECEPTOR KINASE-LIKE 21"/>
    <property type="match status" value="1"/>
</dbReference>
<evidence type="ECO:0000256" key="10">
    <source>
        <dbReference type="ARBA" id="ARBA00022989"/>
    </source>
</evidence>
<evidence type="ECO:0000256" key="2">
    <source>
        <dbReference type="ARBA" id="ARBA00022527"/>
    </source>
</evidence>
<keyword evidence="4" id="KW-0808">Transferase</keyword>
<name>A0A1E5VJC4_9POAL</name>
<dbReference type="Pfam" id="PF07645">
    <property type="entry name" value="EGF_CA"/>
    <property type="match status" value="1"/>
</dbReference>
<feature type="signal peptide" evidence="15">
    <location>
        <begin position="1"/>
        <end position="19"/>
    </location>
</feature>
<dbReference type="CDD" id="cd00054">
    <property type="entry name" value="EGF_CA"/>
    <property type="match status" value="1"/>
</dbReference>
<dbReference type="PROSITE" id="PS00010">
    <property type="entry name" value="ASX_HYDROXYL"/>
    <property type="match status" value="1"/>
</dbReference>
<dbReference type="InterPro" id="IPR001881">
    <property type="entry name" value="EGF-like_Ca-bd_dom"/>
</dbReference>
<dbReference type="PROSITE" id="PS00108">
    <property type="entry name" value="PROTEIN_KINASE_ST"/>
    <property type="match status" value="1"/>
</dbReference>
<dbReference type="FunFam" id="3.30.200.20:FF:000043">
    <property type="entry name" value="Wall-associated receptor kinase 2"/>
    <property type="match status" value="1"/>
</dbReference>
<keyword evidence="8 17" id="KW-0418">Kinase</keyword>
<keyword evidence="12" id="KW-1015">Disulfide bond</keyword>
<dbReference type="InterPro" id="IPR000152">
    <property type="entry name" value="EGF-type_Asp/Asn_hydroxyl_site"/>
</dbReference>
<sequence>LVLLLVVVATLILEHGADGAGPSGLALPGCPEKCGNVSVPYPFGFEDGCFREPLGVFCEDDQAVYLESEKKLKVLEFNLYQGEIRIQQRIATSCDDSTQNVQWMDRNGGLSANSAPYWTVSRVKNKFTAIGCATAAVIQGVDQDNRTSGCLSFCNEDSIQDSTQCNGRMGCCQTSIPGKLRAYQPSFLRMDGVDHYSAVRKFSPCSFAFVVEENWFKFNKSFWFKFNASYAISREYGEPHGIKGRWVPLVLDWSVGDQTCHEAKKNSSSYACKATNSECISARNGPGYLCNCSQGYEGNPYLDGGCHGAGNKLLVFVAVTLLLQHSSATATHGARSNSLAKPGCPGKCGNVSIPYPFGIGEGCFREGFNVTCDDQEQAAYLGTAKTFKVFDIDLPQGEARVQKYIAYDCFKGNEITGLLKYDPESSFRYGHSFTISNTKNKFTAIGCATIAVIQGMNQHEYTSACGSFCSEDSIENSTECTGMGCCQTSIPGNLRHYHISFLAVPGMNSNAVKNFSPCSYAFVAEAEWFKFNTSYAKSIEFGELYYGNGDRGVRMVLDWVVDNKTCGEAKKTKSYACLAMNSSCIDAQNGLGYRCNCSRGYEGNPYIKEGCRDINECHHPSLYPCKGNCSNTFGSYNCLCPPGTHSDDPKSMPCTPIPKPSQPEVITGLSQHELQFVIGVSTSIIFLIVCIFVLLIECQKRKLAKEKERFFKQNGGQILYQQILSKQVDTVTIFTIEDLKKATNNFDKSRELGTGGQGTVYKGVVRDDKVVAVKRSKIMDLAQTEEFVQEIIILSQINHKNVVRLLGCCLEVEVPILVYEFIPNGTLFNLIHGNNSPISLEDRVRIAQESAEALAYLHLSTNRPIVHGDVKSLNILLGDNYMAKVSDFGASRMLPKDEVQLMTIVQGTLGYLDPEYLQDRKLTEKSDVYSFGVVLLELITRKKAIYSEGPKEGNSLASCFLLAMKENRVQGILDTSIVSVGTEELLQQVAELARHCLSIKGEERPSMVQVADKLKAIRSSWSELLLLKHNEAAEVVIGSCVALADLSPRMLGMDIETPYADHHASSTSTTTEYV</sequence>
<dbReference type="InterPro" id="IPR025287">
    <property type="entry name" value="WAK_GUB"/>
</dbReference>
<evidence type="ECO:0000256" key="12">
    <source>
        <dbReference type="ARBA" id="ARBA00023157"/>
    </source>
</evidence>
<dbReference type="GO" id="GO:0007166">
    <property type="term" value="P:cell surface receptor signaling pathway"/>
    <property type="evidence" value="ECO:0007669"/>
    <property type="project" value="InterPro"/>
</dbReference>
<keyword evidence="10 14" id="KW-1133">Transmembrane helix</keyword>
<evidence type="ECO:0000256" key="6">
    <source>
        <dbReference type="ARBA" id="ARBA00022729"/>
    </source>
</evidence>
<dbReference type="InterPro" id="IPR000742">
    <property type="entry name" value="EGF"/>
</dbReference>
<dbReference type="InterPro" id="IPR008271">
    <property type="entry name" value="Ser/Thr_kinase_AS"/>
</dbReference>
<protein>
    <submittedName>
        <fullName evidence="17">Wall-associated receptor kinase 5</fullName>
    </submittedName>
</protein>
<dbReference type="AlphaFoldDB" id="A0A1E5VJC4"/>
<dbReference type="InterPro" id="IPR001245">
    <property type="entry name" value="Ser-Thr/Tyr_kinase_cat_dom"/>
</dbReference>
<dbReference type="STRING" id="888268.A0A1E5VJC4"/>
<evidence type="ECO:0000256" key="5">
    <source>
        <dbReference type="ARBA" id="ARBA00022692"/>
    </source>
</evidence>
<evidence type="ECO:0000256" key="9">
    <source>
        <dbReference type="ARBA" id="ARBA00022840"/>
    </source>
</evidence>
<keyword evidence="5 14" id="KW-0812">Transmembrane</keyword>
<evidence type="ECO:0000256" key="11">
    <source>
        <dbReference type="ARBA" id="ARBA00023136"/>
    </source>
</evidence>
<dbReference type="CDD" id="cd14066">
    <property type="entry name" value="STKc_IRAK"/>
    <property type="match status" value="1"/>
</dbReference>
<evidence type="ECO:0000256" key="13">
    <source>
        <dbReference type="ARBA" id="ARBA00023180"/>
    </source>
</evidence>
<keyword evidence="3" id="KW-0245">EGF-like domain</keyword>
<dbReference type="GO" id="GO:0030247">
    <property type="term" value="F:polysaccharide binding"/>
    <property type="evidence" value="ECO:0007669"/>
    <property type="project" value="InterPro"/>
</dbReference>
<dbReference type="GO" id="GO:0005886">
    <property type="term" value="C:plasma membrane"/>
    <property type="evidence" value="ECO:0007669"/>
    <property type="project" value="TreeGrafter"/>
</dbReference>
<dbReference type="Gene3D" id="1.10.510.10">
    <property type="entry name" value="Transferase(Phosphotransferase) domain 1"/>
    <property type="match status" value="1"/>
</dbReference>
<dbReference type="Gene3D" id="2.10.25.10">
    <property type="entry name" value="Laminin"/>
    <property type="match status" value="1"/>
</dbReference>
<proteinExistence type="predicted"/>
<dbReference type="InterPro" id="IPR045274">
    <property type="entry name" value="WAK-like"/>
</dbReference>
<dbReference type="PROSITE" id="PS50011">
    <property type="entry name" value="PROTEIN_KINASE_DOM"/>
    <property type="match status" value="1"/>
</dbReference>
<keyword evidence="2" id="KW-0723">Serine/threonine-protein kinase</keyword>
<keyword evidence="17" id="KW-0675">Receptor</keyword>
<dbReference type="SUPFAM" id="SSF56112">
    <property type="entry name" value="Protein kinase-like (PK-like)"/>
    <property type="match status" value="1"/>
</dbReference>
<dbReference type="OrthoDB" id="4062651at2759"/>
<dbReference type="SMART" id="SM00220">
    <property type="entry name" value="S_TKc"/>
    <property type="match status" value="1"/>
</dbReference>
<evidence type="ECO:0000256" key="3">
    <source>
        <dbReference type="ARBA" id="ARBA00022536"/>
    </source>
</evidence>
<dbReference type="EMBL" id="LWDX02037744">
    <property type="protein sequence ID" value="OEL25231.1"/>
    <property type="molecule type" value="Genomic_DNA"/>
</dbReference>
<dbReference type="InterPro" id="IPR000719">
    <property type="entry name" value="Prot_kinase_dom"/>
</dbReference>
<dbReference type="InterPro" id="IPR018097">
    <property type="entry name" value="EGF_Ca-bd_CS"/>
</dbReference>
<dbReference type="PROSITE" id="PS01187">
    <property type="entry name" value="EGF_CA"/>
    <property type="match status" value="1"/>
</dbReference>
<evidence type="ECO:0000256" key="7">
    <source>
        <dbReference type="ARBA" id="ARBA00022741"/>
    </source>
</evidence>